<feature type="coiled-coil region" evidence="1">
    <location>
        <begin position="75"/>
        <end position="165"/>
    </location>
</feature>
<keyword evidence="1" id="KW-0175">Coiled coil</keyword>
<sequence>MQGELQKARQDVTRLSLGNAALTTTAEQSAEALYKLKEAHPNIQSKLRSAEYQITEFIRENGTLTTAAHESRRKLQIEELEVGRLRAEALEVQQNAKKTKVDYDSLQEKYTDLQRDHIVADNKAKSYFGTFGRLHTQIIRVSKKNNNLKDQIDKLEEKLDDLPLSCQTRCCTLYGKSQQVDSSSVQVELQDTKKKLKTTKDLLQKSEVAKSSLHDWIVKYRKQITALKKDKQIVQGKRAAAEKRAGKWKKKLNEKPRTRKATAGFTEKKKTIVKVVSGKRKRKGGDEEGDAGLVKRLRKRKTGN</sequence>
<reference evidence="3 4" key="1">
    <citation type="submission" date="2019-04" db="EMBL/GenBank/DDBJ databases">
        <title>High contiguity whole genome sequence and gene annotation resource for two Venturia nashicola isolates.</title>
        <authorList>
            <person name="Prokchorchik M."/>
            <person name="Won K."/>
            <person name="Lee Y."/>
            <person name="Choi E.D."/>
            <person name="Segonzac C."/>
            <person name="Sohn K.H."/>
        </authorList>
    </citation>
    <scope>NUCLEOTIDE SEQUENCE [LARGE SCALE GENOMIC DNA]</scope>
    <source>
        <strain evidence="3 4">PRI2</strain>
    </source>
</reference>
<dbReference type="Proteomes" id="UP000298493">
    <property type="component" value="Unassembled WGS sequence"/>
</dbReference>
<gene>
    <name evidence="3" type="ORF">E6O75_ATG00722</name>
</gene>
<accession>A0A4Z1PEL3</accession>
<evidence type="ECO:0000313" key="4">
    <source>
        <dbReference type="Proteomes" id="UP000298493"/>
    </source>
</evidence>
<dbReference type="EMBL" id="SNSC02000001">
    <property type="protein sequence ID" value="TID27955.1"/>
    <property type="molecule type" value="Genomic_DNA"/>
</dbReference>
<evidence type="ECO:0000256" key="2">
    <source>
        <dbReference type="SAM" id="MobiDB-lite"/>
    </source>
</evidence>
<name>A0A4Z1PEL3_9PEZI</name>
<evidence type="ECO:0000313" key="3">
    <source>
        <dbReference type="EMBL" id="TID27955.1"/>
    </source>
</evidence>
<protein>
    <submittedName>
        <fullName evidence="3">Uncharacterized protein</fullName>
    </submittedName>
</protein>
<feature type="compositionally biased region" description="Basic and acidic residues" evidence="2">
    <location>
        <begin position="240"/>
        <end position="256"/>
    </location>
</feature>
<proteinExistence type="predicted"/>
<comment type="caution">
    <text evidence="3">The sequence shown here is derived from an EMBL/GenBank/DDBJ whole genome shotgun (WGS) entry which is preliminary data.</text>
</comment>
<organism evidence="3 4">
    <name type="scientific">Venturia nashicola</name>
    <dbReference type="NCBI Taxonomy" id="86259"/>
    <lineage>
        <taxon>Eukaryota</taxon>
        <taxon>Fungi</taxon>
        <taxon>Dikarya</taxon>
        <taxon>Ascomycota</taxon>
        <taxon>Pezizomycotina</taxon>
        <taxon>Dothideomycetes</taxon>
        <taxon>Pleosporomycetidae</taxon>
        <taxon>Venturiales</taxon>
        <taxon>Venturiaceae</taxon>
        <taxon>Venturia</taxon>
    </lineage>
</organism>
<keyword evidence="4" id="KW-1185">Reference proteome</keyword>
<evidence type="ECO:0000256" key="1">
    <source>
        <dbReference type="SAM" id="Coils"/>
    </source>
</evidence>
<feature type="compositionally biased region" description="Basic residues" evidence="2">
    <location>
        <begin position="295"/>
        <end position="304"/>
    </location>
</feature>
<feature type="region of interest" description="Disordered" evidence="2">
    <location>
        <begin position="240"/>
        <end position="304"/>
    </location>
</feature>
<dbReference type="AlphaFoldDB" id="A0A4Z1PEL3"/>